<dbReference type="AlphaFoldDB" id="A0A0D0KTL2"/>
<gene>
    <name evidence="6" type="ORF">RU07_11510</name>
</gene>
<evidence type="ECO:0000256" key="1">
    <source>
        <dbReference type="ARBA" id="ARBA00023015"/>
    </source>
</evidence>
<sequence>MDKIEGNVFAEIPPNALALTLTRSTIKMLHSPTWSIDKTNSVHDFLVCLTGKATYEIEGQTITMEPGTAMLIPANTRFVGRSASRDLYTGIAQHFTLDLFGRLDFVSQIKLKTCLTLSHWDILEPIVRRFHDIAPPSSTTLMQHHLFMVLLMEFINEAFIEWREQAVGNVGNPDALSLAIMVAANQIAMDPVKETLAESVVESAPYNPDYFKREFKRQIGWTPVKFQEFKRMERAMGLLASGCHVKQAAEQSGYTDAYYFSRMFKRYIGISPAGYKEAERRHREGAFPRGEEDGKVVYPLSRPVPTSATV</sequence>
<dbReference type="SUPFAM" id="SSF51215">
    <property type="entry name" value="Regulatory protein AraC"/>
    <property type="match status" value="1"/>
</dbReference>
<accession>A0A0D0KTL2</accession>
<dbReference type="InterPro" id="IPR037923">
    <property type="entry name" value="HTH-like"/>
</dbReference>
<dbReference type="InterPro" id="IPR018060">
    <property type="entry name" value="HTH_AraC"/>
</dbReference>
<dbReference type="Pfam" id="PF12833">
    <property type="entry name" value="HTH_18"/>
    <property type="match status" value="1"/>
</dbReference>
<dbReference type="SUPFAM" id="SSF46689">
    <property type="entry name" value="Homeodomain-like"/>
    <property type="match status" value="1"/>
</dbReference>
<dbReference type="SMART" id="SM00342">
    <property type="entry name" value="HTH_ARAC"/>
    <property type="match status" value="1"/>
</dbReference>
<evidence type="ECO:0000256" key="4">
    <source>
        <dbReference type="ARBA" id="ARBA00023163"/>
    </source>
</evidence>
<evidence type="ECO:0000256" key="2">
    <source>
        <dbReference type="ARBA" id="ARBA00023125"/>
    </source>
</evidence>
<feature type="domain" description="HTH araC/xylS-type" evidence="5">
    <location>
        <begin position="198"/>
        <end position="278"/>
    </location>
</feature>
<evidence type="ECO:0000313" key="7">
    <source>
        <dbReference type="Proteomes" id="UP000035017"/>
    </source>
</evidence>
<dbReference type="InterPro" id="IPR009057">
    <property type="entry name" value="Homeodomain-like_sf"/>
</dbReference>
<dbReference type="GO" id="GO:0043565">
    <property type="term" value="F:sequence-specific DNA binding"/>
    <property type="evidence" value="ECO:0007669"/>
    <property type="project" value="InterPro"/>
</dbReference>
<evidence type="ECO:0000313" key="6">
    <source>
        <dbReference type="EMBL" id="KIQ03166.1"/>
    </source>
</evidence>
<dbReference type="PRINTS" id="PR00032">
    <property type="entry name" value="HTHARAC"/>
</dbReference>
<name>A0A0D0KTL2_AGRTU</name>
<dbReference type="InterPro" id="IPR014710">
    <property type="entry name" value="RmlC-like_jellyroll"/>
</dbReference>
<dbReference type="InterPro" id="IPR018062">
    <property type="entry name" value="HTH_AraC-typ_CS"/>
</dbReference>
<proteinExistence type="predicted"/>
<comment type="caution">
    <text evidence="6">The sequence shown here is derived from an EMBL/GenBank/DDBJ whole genome shotgun (WGS) entry which is preliminary data.</text>
</comment>
<dbReference type="InterPro" id="IPR050204">
    <property type="entry name" value="AraC_XylS_family_regulators"/>
</dbReference>
<dbReference type="InterPro" id="IPR020449">
    <property type="entry name" value="Tscrpt_reg_AraC-type_HTH"/>
</dbReference>
<organism evidence="6 7">
    <name type="scientific">Agrobacterium tumefaciens</name>
    <dbReference type="NCBI Taxonomy" id="358"/>
    <lineage>
        <taxon>Bacteria</taxon>
        <taxon>Pseudomonadati</taxon>
        <taxon>Pseudomonadota</taxon>
        <taxon>Alphaproteobacteria</taxon>
        <taxon>Hyphomicrobiales</taxon>
        <taxon>Rhizobiaceae</taxon>
        <taxon>Rhizobium/Agrobacterium group</taxon>
        <taxon>Agrobacterium</taxon>
        <taxon>Agrobacterium tumefaciens complex</taxon>
    </lineage>
</organism>
<reference evidence="6 7" key="1">
    <citation type="submission" date="2014-12" db="EMBL/GenBank/DDBJ databases">
        <title>16Stimator: statistical estimation of ribosomal gene copy numbers from draft genome assemblies.</title>
        <authorList>
            <person name="Perisin M.A."/>
            <person name="Vetter M."/>
            <person name="Gilbert J.A."/>
            <person name="Bergelson J."/>
        </authorList>
    </citation>
    <scope>NUCLEOTIDE SEQUENCE [LARGE SCALE GENOMIC DNA]</scope>
    <source>
        <strain evidence="6 7">MEJ076</strain>
    </source>
</reference>
<keyword evidence="2" id="KW-0238">DNA-binding</keyword>
<keyword evidence="1" id="KW-0805">Transcription regulation</keyword>
<dbReference type="PANTHER" id="PTHR46796">
    <property type="entry name" value="HTH-TYPE TRANSCRIPTIONAL ACTIVATOR RHAS-RELATED"/>
    <property type="match status" value="1"/>
</dbReference>
<keyword evidence="4" id="KW-0804">Transcription</keyword>
<dbReference type="GO" id="GO:0003700">
    <property type="term" value="F:DNA-binding transcription factor activity"/>
    <property type="evidence" value="ECO:0007669"/>
    <property type="project" value="InterPro"/>
</dbReference>
<dbReference type="Gene3D" id="1.10.10.60">
    <property type="entry name" value="Homeodomain-like"/>
    <property type="match status" value="2"/>
</dbReference>
<dbReference type="Gene3D" id="2.60.120.10">
    <property type="entry name" value="Jelly Rolls"/>
    <property type="match status" value="1"/>
</dbReference>
<dbReference type="EMBL" id="JXQV01000009">
    <property type="protein sequence ID" value="KIQ03166.1"/>
    <property type="molecule type" value="Genomic_DNA"/>
</dbReference>
<dbReference type="Proteomes" id="UP000035017">
    <property type="component" value="Unassembled WGS sequence"/>
</dbReference>
<protein>
    <submittedName>
        <fullName evidence="6">AraC family transcriptional regulator</fullName>
    </submittedName>
</protein>
<keyword evidence="3" id="KW-0010">Activator</keyword>
<evidence type="ECO:0000259" key="5">
    <source>
        <dbReference type="PROSITE" id="PS01124"/>
    </source>
</evidence>
<dbReference type="OrthoDB" id="9803764at2"/>
<dbReference type="PROSITE" id="PS01124">
    <property type="entry name" value="HTH_ARAC_FAMILY_2"/>
    <property type="match status" value="1"/>
</dbReference>
<evidence type="ECO:0000256" key="3">
    <source>
        <dbReference type="ARBA" id="ARBA00023159"/>
    </source>
</evidence>
<dbReference type="PROSITE" id="PS00041">
    <property type="entry name" value="HTH_ARAC_FAMILY_1"/>
    <property type="match status" value="1"/>
</dbReference>